<protein>
    <submittedName>
        <fullName evidence="2">DUF2182 domain-containing protein</fullName>
    </submittedName>
</protein>
<dbReference type="EMBL" id="CP119325">
    <property type="protein sequence ID" value="WEK33055.1"/>
    <property type="molecule type" value="Genomic_DNA"/>
</dbReference>
<organism evidence="2 3">
    <name type="scientific">Candidatus Pseudomonas phytovorans</name>
    <dbReference type="NCBI Taxonomy" id="3121377"/>
    <lineage>
        <taxon>Bacteria</taxon>
        <taxon>Pseudomonadati</taxon>
        <taxon>Pseudomonadota</taxon>
        <taxon>Gammaproteobacteria</taxon>
        <taxon>Pseudomonadales</taxon>
        <taxon>Pseudomonadaceae</taxon>
        <taxon>Pseudomonas</taxon>
    </lineage>
</organism>
<evidence type="ECO:0000256" key="1">
    <source>
        <dbReference type="SAM" id="Phobius"/>
    </source>
</evidence>
<evidence type="ECO:0000313" key="3">
    <source>
        <dbReference type="Proteomes" id="UP001216329"/>
    </source>
</evidence>
<gene>
    <name evidence="2" type="ORF">P0Y58_12995</name>
</gene>
<dbReference type="Proteomes" id="UP001216329">
    <property type="component" value="Chromosome"/>
</dbReference>
<dbReference type="InterPro" id="IPR018688">
    <property type="entry name" value="PpoB2-like"/>
</dbReference>
<dbReference type="AlphaFoldDB" id="A0AAJ5WLV4"/>
<dbReference type="Pfam" id="PF09948">
    <property type="entry name" value="PpoB2"/>
    <property type="match status" value="1"/>
</dbReference>
<name>A0AAJ5WLV4_9PSED</name>
<evidence type="ECO:0000313" key="2">
    <source>
        <dbReference type="EMBL" id="WEK33055.1"/>
    </source>
</evidence>
<keyword evidence="1" id="KW-0472">Membrane</keyword>
<accession>A0AAJ5WLV4</accession>
<feature type="transmembrane region" description="Helical" evidence="1">
    <location>
        <begin position="140"/>
        <end position="161"/>
    </location>
</feature>
<feature type="transmembrane region" description="Helical" evidence="1">
    <location>
        <begin position="107"/>
        <end position="134"/>
    </location>
</feature>
<feature type="transmembrane region" description="Helical" evidence="1">
    <location>
        <begin position="211"/>
        <end position="228"/>
    </location>
</feature>
<feature type="transmembrane region" description="Helical" evidence="1">
    <location>
        <begin position="39"/>
        <end position="59"/>
    </location>
</feature>
<feature type="transmembrane region" description="Helical" evidence="1">
    <location>
        <begin position="71"/>
        <end position="95"/>
    </location>
</feature>
<feature type="transmembrane region" description="Helical" evidence="1">
    <location>
        <begin position="182"/>
        <end position="205"/>
    </location>
</feature>
<feature type="transmembrane region" description="Helical" evidence="1">
    <location>
        <begin position="14"/>
        <end position="32"/>
    </location>
</feature>
<keyword evidence="1" id="KW-1133">Transmembrane helix</keyword>
<reference evidence="2" key="1">
    <citation type="submission" date="2023-03" db="EMBL/GenBank/DDBJ databases">
        <title>Andean soil-derived lignocellulolytic bacterial consortium as a source of novel taxa and putative plastic-active enzymes.</title>
        <authorList>
            <person name="Diaz-Garcia L."/>
            <person name="Chuvochina M."/>
            <person name="Feuerriegel G."/>
            <person name="Bunk B."/>
            <person name="Sproer C."/>
            <person name="Streit W.R."/>
            <person name="Rodriguez L.M."/>
            <person name="Overmann J."/>
            <person name="Jimenez D.J."/>
        </authorList>
    </citation>
    <scope>NUCLEOTIDE SEQUENCE</scope>
    <source>
        <strain evidence="2">MAG 876</strain>
    </source>
</reference>
<proteinExistence type="predicted"/>
<keyword evidence="1" id="KW-0812">Transmembrane</keyword>
<sequence length="261" mass="28548">MAKPGSILRGFTRAPWPLLFATAGVGLVFCIYNNGHAAYAAFCISTEGLGVAALWFSAIRAELVMTPLHDVLGSWALMLVAMMPPLLAMPLMHVWRSSLPRRRVRALFGFLLSYSTLWMAAGLVLSAVALLLSLVFPDSALGLSVLLALVWSASPWHRAALNRGHRLQRIGLFGWKADRDCLYFGLSHGVWCIGACWAWMMVPLLVHQGHIPVMLLAGAIMLVERLAAGERPSWRVPLIVKVLGFGRLSTSAVEALSSKRH</sequence>